<dbReference type="InterPro" id="IPR051927">
    <property type="entry name" value="Zn_Chap_cDPG_Synth"/>
</dbReference>
<dbReference type="SUPFAM" id="SSF90002">
    <property type="entry name" value="Hypothetical protein YjiA, C-terminal domain"/>
    <property type="match status" value="1"/>
</dbReference>
<dbReference type="NCBIfam" id="NF047431">
    <property type="entry name" value="hiber_recruit"/>
    <property type="match status" value="1"/>
</dbReference>
<proteinExistence type="predicted"/>
<gene>
    <name evidence="3" type="ORF">GCM10011489_17680</name>
</gene>
<reference evidence="3" key="2">
    <citation type="submission" date="2020-09" db="EMBL/GenBank/DDBJ databases">
        <authorList>
            <person name="Sun Q."/>
            <person name="Zhou Y."/>
        </authorList>
    </citation>
    <scope>NUCLEOTIDE SEQUENCE</scope>
    <source>
        <strain evidence="3">CGMCC 1.12827</strain>
    </source>
</reference>
<evidence type="ECO:0000256" key="1">
    <source>
        <dbReference type="SAM" id="MobiDB-lite"/>
    </source>
</evidence>
<evidence type="ECO:0000259" key="2">
    <source>
        <dbReference type="SMART" id="SM00833"/>
    </source>
</evidence>
<organism evidence="3 4">
    <name type="scientific">Gordonia jinhuaensis</name>
    <dbReference type="NCBI Taxonomy" id="1517702"/>
    <lineage>
        <taxon>Bacteria</taxon>
        <taxon>Bacillati</taxon>
        <taxon>Actinomycetota</taxon>
        <taxon>Actinomycetes</taxon>
        <taxon>Mycobacteriales</taxon>
        <taxon>Gordoniaceae</taxon>
        <taxon>Gordonia</taxon>
    </lineage>
</organism>
<dbReference type="InterPro" id="IPR027417">
    <property type="entry name" value="P-loop_NTPase"/>
</dbReference>
<accession>A0A916T3N2</accession>
<evidence type="ECO:0000313" key="3">
    <source>
        <dbReference type="EMBL" id="GGB29940.1"/>
    </source>
</evidence>
<protein>
    <recommendedName>
        <fullName evidence="2">CobW C-terminal domain-containing protein</fullName>
    </recommendedName>
</protein>
<dbReference type="EMBL" id="BMGC01000009">
    <property type="protein sequence ID" value="GGB29940.1"/>
    <property type="molecule type" value="Genomic_DNA"/>
</dbReference>
<dbReference type="Proteomes" id="UP000621454">
    <property type="component" value="Unassembled WGS sequence"/>
</dbReference>
<name>A0A916T3N2_9ACTN</name>
<reference evidence="3" key="1">
    <citation type="journal article" date="2014" name="Int. J. Syst. Evol. Microbiol.">
        <title>Complete genome sequence of Corynebacterium casei LMG S-19264T (=DSM 44701T), isolated from a smear-ripened cheese.</title>
        <authorList>
            <consortium name="US DOE Joint Genome Institute (JGI-PGF)"/>
            <person name="Walter F."/>
            <person name="Albersmeier A."/>
            <person name="Kalinowski J."/>
            <person name="Ruckert C."/>
        </authorList>
    </citation>
    <scope>NUCLEOTIDE SEQUENCE</scope>
    <source>
        <strain evidence="3">CGMCC 1.12827</strain>
    </source>
</reference>
<feature type="compositionally biased region" description="Basic and acidic residues" evidence="1">
    <location>
        <begin position="427"/>
        <end position="440"/>
    </location>
</feature>
<dbReference type="SMART" id="SM00833">
    <property type="entry name" value="CobW_C"/>
    <property type="match status" value="1"/>
</dbReference>
<feature type="domain" description="CobW C-terminal" evidence="2">
    <location>
        <begin position="284"/>
        <end position="403"/>
    </location>
</feature>
<dbReference type="AlphaFoldDB" id="A0A916T3N2"/>
<dbReference type="PANTHER" id="PTHR43603:SF1">
    <property type="entry name" value="ZINC-REGULATED GTPASE METALLOPROTEIN ACTIVATOR 1"/>
    <property type="match status" value="1"/>
</dbReference>
<dbReference type="PANTHER" id="PTHR43603">
    <property type="entry name" value="COBW DOMAIN-CONTAINING PROTEIN DDB_G0274527"/>
    <property type="match status" value="1"/>
</dbReference>
<dbReference type="InterPro" id="IPR011629">
    <property type="entry name" value="CobW-like_C"/>
</dbReference>
<sequence length="455" mass="49472">MNDMRTGDRHSLVVVCGLDFDTTRRTAATLLAPTTVVVEYDLSALALGHIRRVVRTVDADGLPSVRYTDVALEHGCVSCALRLDLLPLLPLLPLLRSMRTWSGVERIVLALHPMIEPEPLSWAITNTMVVGVPGRVDAPAGRDVRLDAVIACLDMRRWLSDATGDQTLSEAGISEIDDERTLAQVVVGHVEFADALVLTGVADTAQESQAWESRGWEMARTCAVLRRVAPLAPVLYERADRTLTAGRIAQLLAAIPDGSRRGRVFGAHDPLLSGQPPLDDDCGVQIVEFSADRPFHPERLHTAIDSLLDGVVCARGRLWVATRPDEALWLESAGEALRIADGGDWLAAMTPAERDEVAAVDPERVAMASLRWDPVHGDRHTALVAVAHRADPAHIQDELRAACLTDAEYAAGPALWNTWSDPFGHEHVDPCVDSQQERDGTAPATHEPTTRKDAP</sequence>
<keyword evidence="4" id="KW-1185">Reference proteome</keyword>
<feature type="region of interest" description="Disordered" evidence="1">
    <location>
        <begin position="427"/>
        <end position="455"/>
    </location>
</feature>
<dbReference type="Gene3D" id="3.40.50.300">
    <property type="entry name" value="P-loop containing nucleotide triphosphate hydrolases"/>
    <property type="match status" value="1"/>
</dbReference>
<dbReference type="Pfam" id="PF07683">
    <property type="entry name" value="CobW_C"/>
    <property type="match status" value="1"/>
</dbReference>
<comment type="caution">
    <text evidence="3">The sequence shown here is derived from an EMBL/GenBank/DDBJ whole genome shotgun (WGS) entry which is preliminary data.</text>
</comment>
<evidence type="ECO:0000313" key="4">
    <source>
        <dbReference type="Proteomes" id="UP000621454"/>
    </source>
</evidence>